<dbReference type="Proteomes" id="UP000591071">
    <property type="component" value="Unassembled WGS sequence"/>
</dbReference>
<dbReference type="EMBL" id="JABAFG010000008">
    <property type="protein sequence ID" value="NME28216.1"/>
    <property type="molecule type" value="Genomic_DNA"/>
</dbReference>
<dbReference type="PROSITE" id="PS50937">
    <property type="entry name" value="HTH_MERR_2"/>
    <property type="match status" value="1"/>
</dbReference>
<name>A0A848BY68_9FIRM</name>
<dbReference type="Gene3D" id="3.20.80.10">
    <property type="entry name" value="Regulatory factor, effector binding domain"/>
    <property type="match status" value="1"/>
</dbReference>
<sequence length="272" mass="32376">MKSYYTIGETAKLLGVTTQTLRHYEKIGILQPRKIDSHTGYRYYSFDQFHIIDRVKYLQGLGLHLTDIGQIIKKGTVAGLLPALEKEWQKSYQELEQIQNRIKDIEWYIEYFTYLSKIDDSSILYHLHLPERHIIQVPCYDTDALADMEIRLAKAKGSSRLHHLPYRRQYGYILSISDLFASRFHPTQYFIYLKHRPDQYLPEYKKLPAGEYICFRTQVLKEHWDTTLLHNFFSDMNQPELALALEFEDNLVEYQDAQYEIQMYSPEQTQTL</sequence>
<reference evidence="6 7" key="1">
    <citation type="submission" date="2020-04" db="EMBL/GenBank/DDBJ databases">
        <authorList>
            <person name="Hitch T.C.A."/>
            <person name="Wylensek D."/>
            <person name="Clavel T."/>
        </authorList>
    </citation>
    <scope>NUCLEOTIDE SEQUENCE [LARGE SCALE GENOMIC DNA]</scope>
    <source>
        <strain evidence="6 7">Oil-RF-744-FAT-WT-6-1</strain>
    </source>
</reference>
<accession>A0A848BY68</accession>
<keyword evidence="3" id="KW-0238">DNA-binding</keyword>
<evidence type="ECO:0000256" key="4">
    <source>
        <dbReference type="ARBA" id="ARBA00023163"/>
    </source>
</evidence>
<dbReference type="PANTHER" id="PTHR30204:SF69">
    <property type="entry name" value="MERR-FAMILY TRANSCRIPTIONAL REGULATOR"/>
    <property type="match status" value="1"/>
</dbReference>
<dbReference type="InterPro" id="IPR047057">
    <property type="entry name" value="MerR_fam"/>
</dbReference>
<protein>
    <submittedName>
        <fullName evidence="6">MerR family transcriptional regulator</fullName>
    </submittedName>
</protein>
<dbReference type="InterPro" id="IPR011256">
    <property type="entry name" value="Reg_factor_effector_dom_sf"/>
</dbReference>
<dbReference type="SUPFAM" id="SSF46955">
    <property type="entry name" value="Putative DNA-binding domain"/>
    <property type="match status" value="1"/>
</dbReference>
<keyword evidence="2" id="KW-0805">Transcription regulation</keyword>
<dbReference type="AlphaFoldDB" id="A0A848BY68"/>
<gene>
    <name evidence="6" type="ORF">HF872_06215</name>
</gene>
<comment type="caution">
    <text evidence="6">The sequence shown here is derived from an EMBL/GenBank/DDBJ whole genome shotgun (WGS) entry which is preliminary data.</text>
</comment>
<evidence type="ECO:0000313" key="7">
    <source>
        <dbReference type="Proteomes" id="UP000591071"/>
    </source>
</evidence>
<dbReference type="SMART" id="SM00422">
    <property type="entry name" value="HTH_MERR"/>
    <property type="match status" value="1"/>
</dbReference>
<keyword evidence="1" id="KW-0678">Repressor</keyword>
<evidence type="ECO:0000256" key="2">
    <source>
        <dbReference type="ARBA" id="ARBA00023015"/>
    </source>
</evidence>
<dbReference type="InterPro" id="IPR009061">
    <property type="entry name" value="DNA-bd_dom_put_sf"/>
</dbReference>
<organism evidence="6 7">
    <name type="scientific">Megasphaera hexanoica</name>
    <dbReference type="NCBI Taxonomy" id="1675036"/>
    <lineage>
        <taxon>Bacteria</taxon>
        <taxon>Bacillati</taxon>
        <taxon>Bacillota</taxon>
        <taxon>Negativicutes</taxon>
        <taxon>Veillonellales</taxon>
        <taxon>Veillonellaceae</taxon>
        <taxon>Megasphaera</taxon>
    </lineage>
</organism>
<dbReference type="GO" id="GO:0003700">
    <property type="term" value="F:DNA-binding transcription factor activity"/>
    <property type="evidence" value="ECO:0007669"/>
    <property type="project" value="InterPro"/>
</dbReference>
<dbReference type="GO" id="GO:0003677">
    <property type="term" value="F:DNA binding"/>
    <property type="evidence" value="ECO:0007669"/>
    <property type="project" value="UniProtKB-KW"/>
</dbReference>
<dbReference type="Pfam" id="PF13411">
    <property type="entry name" value="MerR_1"/>
    <property type="match status" value="1"/>
</dbReference>
<evidence type="ECO:0000313" key="6">
    <source>
        <dbReference type="EMBL" id="NME28216.1"/>
    </source>
</evidence>
<dbReference type="InterPro" id="IPR000551">
    <property type="entry name" value="MerR-type_HTH_dom"/>
</dbReference>
<evidence type="ECO:0000259" key="5">
    <source>
        <dbReference type="PROSITE" id="PS50937"/>
    </source>
</evidence>
<keyword evidence="4" id="KW-0804">Transcription</keyword>
<feature type="domain" description="HTH merR-type" evidence="5">
    <location>
        <begin position="4"/>
        <end position="74"/>
    </location>
</feature>
<evidence type="ECO:0000256" key="1">
    <source>
        <dbReference type="ARBA" id="ARBA00022491"/>
    </source>
</evidence>
<dbReference type="RefSeq" id="WP_059075296.1">
    <property type="nucleotide sequence ID" value="NZ_JABAFG010000008.1"/>
</dbReference>
<dbReference type="PANTHER" id="PTHR30204">
    <property type="entry name" value="REDOX-CYCLING DRUG-SENSING TRANSCRIPTIONAL ACTIVATOR SOXR"/>
    <property type="match status" value="1"/>
</dbReference>
<evidence type="ECO:0000256" key="3">
    <source>
        <dbReference type="ARBA" id="ARBA00023125"/>
    </source>
</evidence>
<dbReference type="Gene3D" id="1.10.1660.10">
    <property type="match status" value="1"/>
</dbReference>
<proteinExistence type="predicted"/>